<feature type="domain" description="FANCI helical" evidence="1">
    <location>
        <begin position="99"/>
        <end position="160"/>
    </location>
</feature>
<dbReference type="InterPro" id="IPR029312">
    <property type="entry name" value="FANCI_HD2"/>
</dbReference>
<evidence type="ECO:0000313" key="2">
    <source>
        <dbReference type="EMBL" id="VDN44546.1"/>
    </source>
</evidence>
<dbReference type="Proteomes" id="UP000271098">
    <property type="component" value="Unassembled WGS sequence"/>
</dbReference>
<reference evidence="4" key="1">
    <citation type="submission" date="2016-06" db="UniProtKB">
        <authorList>
            <consortium name="WormBaseParasite"/>
        </authorList>
    </citation>
    <scope>IDENTIFICATION</scope>
</reference>
<dbReference type="EMBL" id="UYRT01106441">
    <property type="protein sequence ID" value="VDN44546.1"/>
    <property type="molecule type" value="Genomic_DNA"/>
</dbReference>
<protein>
    <submittedName>
        <fullName evidence="4">Adaptin_N domain-containing protein</fullName>
    </submittedName>
</protein>
<sequence length="186" mass="20872">MGVDTKNTNVEVSLEIIGILKRTLSQPANVKIILYRGIVEAAYANQNLVHPTLDLLLTHLTTLQEISRSAYAISILMRLSMFALRNTSTQVVSCRDAKVVEAKSAIDKLIEFCIDRDVHDLQLDKLADFSMSAAGRTNLCFASMINSLYDALIEHLWHVGYVLSKYHFILSVFYLKVVLEIVGLRS</sequence>
<evidence type="ECO:0000259" key="1">
    <source>
        <dbReference type="Pfam" id="PF14680"/>
    </source>
</evidence>
<dbReference type="PANTHER" id="PTHR21818:SF0">
    <property type="entry name" value="FANCONI ANEMIA GROUP I PROTEIN"/>
    <property type="match status" value="1"/>
</dbReference>
<dbReference type="WBParaSite" id="GPUH_0002573101-mRNA-1">
    <property type="protein sequence ID" value="GPUH_0002573101-mRNA-1"/>
    <property type="gene ID" value="GPUH_0002573101"/>
</dbReference>
<evidence type="ECO:0000313" key="4">
    <source>
        <dbReference type="WBParaSite" id="GPUH_0002573101-mRNA-1"/>
    </source>
</evidence>
<feature type="domain" description="FANCI helical" evidence="1">
    <location>
        <begin position="5"/>
        <end position="61"/>
    </location>
</feature>
<evidence type="ECO:0000313" key="3">
    <source>
        <dbReference type="Proteomes" id="UP000271098"/>
    </source>
</evidence>
<dbReference type="Pfam" id="PF14680">
    <property type="entry name" value="FANCI_HD2"/>
    <property type="match status" value="2"/>
</dbReference>
<gene>
    <name evidence="2" type="ORF">GPUH_LOCUS25701</name>
</gene>
<proteinExistence type="predicted"/>
<dbReference type="AlphaFoldDB" id="A0A183EXL0"/>
<dbReference type="GO" id="GO:0070182">
    <property type="term" value="F:DNA polymerase binding"/>
    <property type="evidence" value="ECO:0007669"/>
    <property type="project" value="TreeGrafter"/>
</dbReference>
<name>A0A183EXL0_9BILA</name>
<reference evidence="2 3" key="2">
    <citation type="submission" date="2018-11" db="EMBL/GenBank/DDBJ databases">
        <authorList>
            <consortium name="Pathogen Informatics"/>
        </authorList>
    </citation>
    <scope>NUCLEOTIDE SEQUENCE [LARGE SCALE GENOMIC DNA]</scope>
</reference>
<accession>A0A183EXL0</accession>
<dbReference type="GO" id="GO:0006281">
    <property type="term" value="P:DNA repair"/>
    <property type="evidence" value="ECO:0007669"/>
    <property type="project" value="InterPro"/>
</dbReference>
<organism evidence="4">
    <name type="scientific">Gongylonema pulchrum</name>
    <dbReference type="NCBI Taxonomy" id="637853"/>
    <lineage>
        <taxon>Eukaryota</taxon>
        <taxon>Metazoa</taxon>
        <taxon>Ecdysozoa</taxon>
        <taxon>Nematoda</taxon>
        <taxon>Chromadorea</taxon>
        <taxon>Rhabditida</taxon>
        <taxon>Spirurina</taxon>
        <taxon>Spiruromorpha</taxon>
        <taxon>Spiruroidea</taxon>
        <taxon>Gongylonematidae</taxon>
        <taxon>Gongylonema</taxon>
    </lineage>
</organism>
<keyword evidence="3" id="KW-1185">Reference proteome</keyword>
<dbReference type="PANTHER" id="PTHR21818">
    <property type="entry name" value="BC025462 PROTEIN"/>
    <property type="match status" value="1"/>
</dbReference>
<dbReference type="OrthoDB" id="195089at2759"/>
<dbReference type="InterPro" id="IPR026171">
    <property type="entry name" value="FANCI"/>
</dbReference>